<dbReference type="Gene3D" id="3.20.20.140">
    <property type="entry name" value="Metal-dependent hydrolases"/>
    <property type="match status" value="1"/>
</dbReference>
<dbReference type="PANTHER" id="PTHR10443">
    <property type="entry name" value="MICROSOMAL DIPEPTIDASE"/>
    <property type="match status" value="1"/>
</dbReference>
<dbReference type="Pfam" id="PF01244">
    <property type="entry name" value="Peptidase_M19"/>
    <property type="match status" value="1"/>
</dbReference>
<proteinExistence type="predicted"/>
<dbReference type="PROSITE" id="PS51365">
    <property type="entry name" value="RENAL_DIPEPTIDASE_2"/>
    <property type="match status" value="1"/>
</dbReference>
<accession>A0A382L910</accession>
<evidence type="ECO:0008006" key="2">
    <source>
        <dbReference type="Google" id="ProtNLM"/>
    </source>
</evidence>
<organism evidence="1">
    <name type="scientific">marine metagenome</name>
    <dbReference type="NCBI Taxonomy" id="408172"/>
    <lineage>
        <taxon>unclassified sequences</taxon>
        <taxon>metagenomes</taxon>
        <taxon>ecological metagenomes</taxon>
    </lineage>
</organism>
<sequence>MAINDILVIDCLQVPKPSRERFQEWHDGHIDCVHITLAIWENARDTLSAIGRWNRQFDEHSDLIAHATSVDDITTIKASDRTAVIFGFQNTSPFEDDLDLVRIFHKLGVRIAQLTYNVQNAVASGCWEDDSNGLSKFFGRNVVREMNTVGMLIDISHCNERTGFDAVECSERPIAITHGNPSEFVGLDIELNRRNKSTDQIHAVVDAGGIIGLSMYPKIMKDGSDCAL</sequence>
<dbReference type="InterPro" id="IPR032466">
    <property type="entry name" value="Metal_Hydrolase"/>
</dbReference>
<dbReference type="GO" id="GO:0070573">
    <property type="term" value="F:metallodipeptidase activity"/>
    <property type="evidence" value="ECO:0007669"/>
    <property type="project" value="InterPro"/>
</dbReference>
<dbReference type="EMBL" id="UINC01085529">
    <property type="protein sequence ID" value="SVC33170.1"/>
    <property type="molecule type" value="Genomic_DNA"/>
</dbReference>
<feature type="non-terminal residue" evidence="1">
    <location>
        <position position="228"/>
    </location>
</feature>
<dbReference type="InterPro" id="IPR008257">
    <property type="entry name" value="Pept_M19"/>
</dbReference>
<dbReference type="SUPFAM" id="SSF51556">
    <property type="entry name" value="Metallo-dependent hydrolases"/>
    <property type="match status" value="1"/>
</dbReference>
<dbReference type="GO" id="GO:0006508">
    <property type="term" value="P:proteolysis"/>
    <property type="evidence" value="ECO:0007669"/>
    <property type="project" value="InterPro"/>
</dbReference>
<dbReference type="PANTHER" id="PTHR10443:SF12">
    <property type="entry name" value="DIPEPTIDASE"/>
    <property type="match status" value="1"/>
</dbReference>
<evidence type="ECO:0000313" key="1">
    <source>
        <dbReference type="EMBL" id="SVC33170.1"/>
    </source>
</evidence>
<protein>
    <recommendedName>
        <fullName evidence="2">Dipeptidase</fullName>
    </recommendedName>
</protein>
<reference evidence="1" key="1">
    <citation type="submission" date="2018-05" db="EMBL/GenBank/DDBJ databases">
        <authorList>
            <person name="Lanie J.A."/>
            <person name="Ng W.-L."/>
            <person name="Kazmierczak K.M."/>
            <person name="Andrzejewski T.M."/>
            <person name="Davidsen T.M."/>
            <person name="Wayne K.J."/>
            <person name="Tettelin H."/>
            <person name="Glass J.I."/>
            <person name="Rusch D."/>
            <person name="Podicherti R."/>
            <person name="Tsui H.-C.T."/>
            <person name="Winkler M.E."/>
        </authorList>
    </citation>
    <scope>NUCLEOTIDE SEQUENCE</scope>
</reference>
<dbReference type="AlphaFoldDB" id="A0A382L910"/>
<gene>
    <name evidence="1" type="ORF">METZ01_LOCUS286024</name>
</gene>
<name>A0A382L910_9ZZZZ</name>